<comment type="similarity">
    <text evidence="2">Belongs to the glycosyltransferase 2 family.</text>
</comment>
<dbReference type="SUPFAM" id="SSF53448">
    <property type="entry name" value="Nucleotide-diphospho-sugar transferases"/>
    <property type="match status" value="1"/>
</dbReference>
<dbReference type="AlphaFoldDB" id="A0A238W4E1"/>
<dbReference type="PANTHER" id="PTHR43179:SF12">
    <property type="entry name" value="GALACTOFURANOSYLTRANSFERASE GLFT2"/>
    <property type="match status" value="1"/>
</dbReference>
<evidence type="ECO:0000313" key="6">
    <source>
        <dbReference type="EMBL" id="SNR41420.1"/>
    </source>
</evidence>
<dbReference type="InterPro" id="IPR029044">
    <property type="entry name" value="Nucleotide-diphossugar_trans"/>
</dbReference>
<evidence type="ECO:0000256" key="3">
    <source>
        <dbReference type="ARBA" id="ARBA00022676"/>
    </source>
</evidence>
<evidence type="ECO:0000256" key="1">
    <source>
        <dbReference type="ARBA" id="ARBA00004776"/>
    </source>
</evidence>
<keyword evidence="7" id="KW-1185">Reference proteome</keyword>
<evidence type="ECO:0000313" key="7">
    <source>
        <dbReference type="Proteomes" id="UP000198403"/>
    </source>
</evidence>
<dbReference type="GO" id="GO:0016757">
    <property type="term" value="F:glycosyltransferase activity"/>
    <property type="evidence" value="ECO:0007669"/>
    <property type="project" value="UniProtKB-KW"/>
</dbReference>
<dbReference type="PANTHER" id="PTHR43179">
    <property type="entry name" value="RHAMNOSYLTRANSFERASE WBBL"/>
    <property type="match status" value="1"/>
</dbReference>
<protein>
    <submittedName>
        <fullName evidence="6">Glycosyltransferase, GT2 family</fullName>
    </submittedName>
</protein>
<dbReference type="InterPro" id="IPR001173">
    <property type="entry name" value="Glyco_trans_2-like"/>
</dbReference>
<organism evidence="6 7">
    <name type="scientific">Blastococcus mobilis</name>
    <dbReference type="NCBI Taxonomy" id="1938746"/>
    <lineage>
        <taxon>Bacteria</taxon>
        <taxon>Bacillati</taxon>
        <taxon>Actinomycetota</taxon>
        <taxon>Actinomycetes</taxon>
        <taxon>Geodermatophilales</taxon>
        <taxon>Geodermatophilaceae</taxon>
        <taxon>Blastococcus</taxon>
    </lineage>
</organism>
<evidence type="ECO:0000256" key="4">
    <source>
        <dbReference type="ARBA" id="ARBA00022679"/>
    </source>
</evidence>
<dbReference type="RefSeq" id="WP_089335909.1">
    <property type="nucleotide sequence ID" value="NZ_FZNO01000006.1"/>
</dbReference>
<dbReference type="CDD" id="cd00761">
    <property type="entry name" value="Glyco_tranf_GTA_type"/>
    <property type="match status" value="1"/>
</dbReference>
<dbReference type="Gene3D" id="3.90.550.10">
    <property type="entry name" value="Spore Coat Polysaccharide Biosynthesis Protein SpsA, Chain A"/>
    <property type="match status" value="1"/>
</dbReference>
<gene>
    <name evidence="6" type="ORF">SAMN06272737_106102</name>
</gene>
<dbReference type="OrthoDB" id="3180470at2"/>
<comment type="pathway">
    <text evidence="1">Cell wall biogenesis; cell wall polysaccharide biosynthesis.</text>
</comment>
<dbReference type="Pfam" id="PF00535">
    <property type="entry name" value="Glycos_transf_2"/>
    <property type="match status" value="1"/>
</dbReference>
<dbReference type="EMBL" id="FZNO01000006">
    <property type="protein sequence ID" value="SNR41420.1"/>
    <property type="molecule type" value="Genomic_DNA"/>
</dbReference>
<feature type="domain" description="Glycosyltransferase 2-like" evidence="5">
    <location>
        <begin position="18"/>
        <end position="177"/>
    </location>
</feature>
<reference evidence="6 7" key="1">
    <citation type="submission" date="2017-06" db="EMBL/GenBank/DDBJ databases">
        <authorList>
            <person name="Kim H.J."/>
            <person name="Triplett B.A."/>
        </authorList>
    </citation>
    <scope>NUCLEOTIDE SEQUENCE [LARGE SCALE GENOMIC DNA]</scope>
    <source>
        <strain evidence="6 7">DSM 44272</strain>
    </source>
</reference>
<evidence type="ECO:0000256" key="2">
    <source>
        <dbReference type="ARBA" id="ARBA00006739"/>
    </source>
</evidence>
<keyword evidence="4 6" id="KW-0808">Transferase</keyword>
<dbReference type="Proteomes" id="UP000198403">
    <property type="component" value="Unassembled WGS sequence"/>
</dbReference>
<accession>A0A238W4E1</accession>
<evidence type="ECO:0000259" key="5">
    <source>
        <dbReference type="Pfam" id="PF00535"/>
    </source>
</evidence>
<sequence length="323" mass="34740">MTEAARAPGERRSAAVTIGVITFRRATDLREILPLLLQQAAEVTGPEYRVDVLVVDNDAEGSARPVVEALGSPRVRYVVEPTPGIAAARNRVLDEGDSADLLVFIDDDERPRPQWLRSLLETRARSGAAAVAGAVISAFDGPLDPWVQAGDFFRRRRLPTGTPIRVAATNNLLLDMAVLRRTGLRFDPAFGITGGSDTLFTRRLVAAGETMVWCDEAVVIDRVPVSRMTRQWVLRRAFRSGNSTSRVDLVLAGTAAARVGARVRAVARGVPRVVAGAARWSLGKVTRSARHEAAGLRTAARGAGMLAGTVGVAYQEYRRPAAA</sequence>
<keyword evidence="3" id="KW-0328">Glycosyltransferase</keyword>
<proteinExistence type="inferred from homology"/>
<name>A0A238W4E1_9ACTN</name>